<proteinExistence type="predicted"/>
<reference evidence="1 2" key="1">
    <citation type="submission" date="2013-02" db="EMBL/GenBank/DDBJ databases">
        <title>A novel strain isolated from Lonar lake, Maharashtra, India.</title>
        <authorList>
            <person name="Singh A."/>
        </authorList>
    </citation>
    <scope>NUCLEOTIDE SEQUENCE [LARGE SCALE GENOMIC DNA]</scope>
    <source>
        <strain evidence="1 2">AK24</strain>
    </source>
</reference>
<protein>
    <recommendedName>
        <fullName evidence="3">Lipoprotein</fullName>
    </recommendedName>
</protein>
<organism evidence="1 2">
    <name type="scientific">Lunatimonas lonarensis</name>
    <dbReference type="NCBI Taxonomy" id="1232681"/>
    <lineage>
        <taxon>Bacteria</taxon>
        <taxon>Pseudomonadati</taxon>
        <taxon>Bacteroidota</taxon>
        <taxon>Cytophagia</taxon>
        <taxon>Cytophagales</taxon>
        <taxon>Cyclobacteriaceae</taxon>
    </lineage>
</organism>
<comment type="caution">
    <text evidence="1">The sequence shown here is derived from an EMBL/GenBank/DDBJ whole genome shotgun (WGS) entry which is preliminary data.</text>
</comment>
<evidence type="ECO:0000313" key="1">
    <source>
        <dbReference type="EMBL" id="EON74999.1"/>
    </source>
</evidence>
<dbReference type="EMBL" id="AQHR01000112">
    <property type="protein sequence ID" value="EON74999.1"/>
    <property type="molecule type" value="Genomic_DNA"/>
</dbReference>
<dbReference type="AlphaFoldDB" id="R7ZLT5"/>
<dbReference type="Proteomes" id="UP000013909">
    <property type="component" value="Unassembled WGS sequence"/>
</dbReference>
<evidence type="ECO:0008006" key="3">
    <source>
        <dbReference type="Google" id="ProtNLM"/>
    </source>
</evidence>
<dbReference type="STRING" id="1232681.ADIS_4488"/>
<dbReference type="Gene3D" id="2.40.128.640">
    <property type="match status" value="1"/>
</dbReference>
<keyword evidence="2" id="KW-1185">Reference proteome</keyword>
<name>R7ZLT5_9BACT</name>
<gene>
    <name evidence="1" type="ORF">ADIS_4488</name>
</gene>
<dbReference type="InterPro" id="IPR007298">
    <property type="entry name" value="Cu-R_lipoprotein_NlpE"/>
</dbReference>
<accession>R7ZLT5</accession>
<evidence type="ECO:0000313" key="2">
    <source>
        <dbReference type="Proteomes" id="UP000013909"/>
    </source>
</evidence>
<sequence length="162" mass="18271">MASPMKYNLLALLLLTLLFGCDDDTEETMYEEESVASTEKEIILHSETSYWLSYEGVIPCADCDGIKMELKLENNPDKTTQSYELSETYLGTADGDRKFLQSGQIEISYGITGEPNVFVINLLNENLKPSHRFIQEANGKLSLLTGDSKRNPTDQNYILDKK</sequence>
<dbReference type="Pfam" id="PF04170">
    <property type="entry name" value="NlpE"/>
    <property type="match status" value="1"/>
</dbReference>
<dbReference type="PROSITE" id="PS51257">
    <property type="entry name" value="PROKAR_LIPOPROTEIN"/>
    <property type="match status" value="1"/>
</dbReference>